<dbReference type="Proteomes" id="UP001159363">
    <property type="component" value="Chromosome 5"/>
</dbReference>
<feature type="signal peptide" evidence="2">
    <location>
        <begin position="1"/>
        <end position="35"/>
    </location>
</feature>
<feature type="compositionally biased region" description="Basic and acidic residues" evidence="1">
    <location>
        <begin position="47"/>
        <end position="60"/>
    </location>
</feature>
<evidence type="ECO:0000313" key="4">
    <source>
        <dbReference type="Proteomes" id="UP001159363"/>
    </source>
</evidence>
<comment type="caution">
    <text evidence="3">The sequence shown here is derived from an EMBL/GenBank/DDBJ whole genome shotgun (WGS) entry which is preliminary data.</text>
</comment>
<evidence type="ECO:0000256" key="1">
    <source>
        <dbReference type="SAM" id="MobiDB-lite"/>
    </source>
</evidence>
<feature type="region of interest" description="Disordered" evidence="1">
    <location>
        <begin position="39"/>
        <end position="60"/>
    </location>
</feature>
<organism evidence="3 4">
    <name type="scientific">Dryococelus australis</name>
    <dbReference type="NCBI Taxonomy" id="614101"/>
    <lineage>
        <taxon>Eukaryota</taxon>
        <taxon>Metazoa</taxon>
        <taxon>Ecdysozoa</taxon>
        <taxon>Arthropoda</taxon>
        <taxon>Hexapoda</taxon>
        <taxon>Insecta</taxon>
        <taxon>Pterygota</taxon>
        <taxon>Neoptera</taxon>
        <taxon>Polyneoptera</taxon>
        <taxon>Phasmatodea</taxon>
        <taxon>Verophasmatodea</taxon>
        <taxon>Anareolatae</taxon>
        <taxon>Phasmatidae</taxon>
        <taxon>Eurycanthinae</taxon>
        <taxon>Dryococelus</taxon>
    </lineage>
</organism>
<proteinExistence type="predicted"/>
<feature type="chain" id="PRO_5045599509" evidence="2">
    <location>
        <begin position="36"/>
        <end position="245"/>
    </location>
</feature>
<evidence type="ECO:0000256" key="2">
    <source>
        <dbReference type="SAM" id="SignalP"/>
    </source>
</evidence>
<evidence type="ECO:0000313" key="3">
    <source>
        <dbReference type="EMBL" id="KAJ8880198.1"/>
    </source>
</evidence>
<sequence length="245" mass="27097">MKYDLFASKHSNVHILTPVCSQLLLILGAVSCTSSLPIGSSSEDESRELAPDGNQHEVGERDLADEEFLRPNKKKNNGVVDFEPILQLVRSFLEVASGGSVLHPPMGSQMSATSLPELNIFPDPNNLKKFLLSPYRVPDKGLLEDNDSERFGRDIVKDLLPGFFEHGEQSLEKLLEYFKDVILNPFPSKMEFKSAVPNNLLNGLMPHNGLTSFGGTSNNLIDGILGSLKLLSAMQELLEKFKLFL</sequence>
<name>A0ABQ9H7F1_9NEOP</name>
<protein>
    <submittedName>
        <fullName evidence="3">Uncharacterized protein</fullName>
    </submittedName>
</protein>
<keyword evidence="2" id="KW-0732">Signal</keyword>
<dbReference type="PROSITE" id="PS51257">
    <property type="entry name" value="PROKAR_LIPOPROTEIN"/>
    <property type="match status" value="1"/>
</dbReference>
<reference evidence="3 4" key="1">
    <citation type="submission" date="2023-02" db="EMBL/GenBank/DDBJ databases">
        <title>LHISI_Scaffold_Assembly.</title>
        <authorList>
            <person name="Stuart O.P."/>
            <person name="Cleave R."/>
            <person name="Magrath M.J.L."/>
            <person name="Mikheyev A.S."/>
        </authorList>
    </citation>
    <scope>NUCLEOTIDE SEQUENCE [LARGE SCALE GENOMIC DNA]</scope>
    <source>
        <strain evidence="3">Daus_M_001</strain>
        <tissue evidence="3">Leg muscle</tissue>
    </source>
</reference>
<dbReference type="EMBL" id="JARBHB010000006">
    <property type="protein sequence ID" value="KAJ8880198.1"/>
    <property type="molecule type" value="Genomic_DNA"/>
</dbReference>
<gene>
    <name evidence="3" type="ORF">PR048_016664</name>
</gene>
<keyword evidence="4" id="KW-1185">Reference proteome</keyword>
<accession>A0ABQ9H7F1</accession>